<accession>A0A1D2A0B6</accession>
<proteinExistence type="predicted"/>
<sequence>MILGWESCRCWTSTYCMPHSPSTPTNRRIPSRWCCWATPWTPAPSAWTGPLASSSTWWPPPRRTAWLPARWRPPPPRLPAAACCVVCAPTAPSRWTRRWSPPGSAATGCRPGCCSAPAAAPAPCRASWRAPASWRRTAALSWGRSRRTGLRAMRWTSWPWRACWARRGRRQGAQGSCSMPRSSACRPSRRNCSGTMWARQRLPTKTSSAIFPELCAVESGDMGVPHWRPGQLLPAGYGPSGPAAFGGALGKEPMSPKDCAGGAPNPASSLILEPGTCIRHLVRLIPHYFPVPSRSPSGLPMGTQRDVSTQAGDVGPLGAAVTELLVSSHARLPVLLQAVEDVQQPGICAPTLR</sequence>
<evidence type="ECO:0000313" key="1">
    <source>
        <dbReference type="EMBL" id="JAT72628.1"/>
    </source>
</evidence>
<name>A0A1D2A0B6_AUXPR</name>
<organism evidence="1">
    <name type="scientific">Auxenochlorella protothecoides</name>
    <name type="common">Green microalga</name>
    <name type="synonym">Chlorella protothecoides</name>
    <dbReference type="NCBI Taxonomy" id="3075"/>
    <lineage>
        <taxon>Eukaryota</taxon>
        <taxon>Viridiplantae</taxon>
        <taxon>Chlorophyta</taxon>
        <taxon>core chlorophytes</taxon>
        <taxon>Trebouxiophyceae</taxon>
        <taxon>Chlorellales</taxon>
        <taxon>Chlorellaceae</taxon>
        <taxon>Auxenochlorella</taxon>
    </lineage>
</organism>
<protein>
    <submittedName>
        <fullName evidence="1">Uncharacterized protein</fullName>
    </submittedName>
</protein>
<reference evidence="1" key="1">
    <citation type="submission" date="2015-08" db="EMBL/GenBank/DDBJ databases">
        <authorList>
            <person name="Babu N.S."/>
            <person name="Beckwith C.J."/>
            <person name="Beseler K.G."/>
            <person name="Brison A."/>
            <person name="Carone J.V."/>
            <person name="Caskin T.P."/>
            <person name="Diamond M."/>
            <person name="Durham M.E."/>
            <person name="Foxe J.M."/>
            <person name="Go M."/>
            <person name="Henderson B.A."/>
            <person name="Jones I.B."/>
            <person name="McGettigan J.A."/>
            <person name="Micheletti S.J."/>
            <person name="Nasrallah M.E."/>
            <person name="Ortiz D."/>
            <person name="Piller C.R."/>
            <person name="Privatt S.R."/>
            <person name="Schneider S.L."/>
            <person name="Sharp S."/>
            <person name="Smith T.C."/>
            <person name="Stanton J.D."/>
            <person name="Ullery H.E."/>
            <person name="Wilson R.J."/>
            <person name="Serrano M.G."/>
            <person name="Buck G."/>
            <person name="Lee V."/>
            <person name="Wang Y."/>
            <person name="Carvalho R."/>
            <person name="Voegtly L."/>
            <person name="Shi R."/>
            <person name="Duckworth R."/>
            <person name="Johnson A."/>
            <person name="Loviza R."/>
            <person name="Walstead R."/>
            <person name="Shah Z."/>
            <person name="Kiflezghi M."/>
            <person name="Wade K."/>
            <person name="Ball S.L."/>
            <person name="Bradley K.W."/>
            <person name="Asai D.J."/>
            <person name="Bowman C.A."/>
            <person name="Russell D.A."/>
            <person name="Pope W.H."/>
            <person name="Jacobs-Sera D."/>
            <person name="Hendrix R.W."/>
            <person name="Hatfull G.F."/>
        </authorList>
    </citation>
    <scope>NUCLEOTIDE SEQUENCE</scope>
</reference>
<dbReference type="EMBL" id="GDKF01005994">
    <property type="protein sequence ID" value="JAT72628.1"/>
    <property type="molecule type" value="Transcribed_RNA"/>
</dbReference>
<gene>
    <name evidence="1" type="ORF">g.25989</name>
</gene>
<dbReference type="AlphaFoldDB" id="A0A1D2A0B6"/>